<dbReference type="EMBL" id="QJKI01000009">
    <property type="protein sequence ID" value="PXX78782.1"/>
    <property type="molecule type" value="Genomic_DNA"/>
</dbReference>
<dbReference type="GO" id="GO:0003697">
    <property type="term" value="F:single-stranded DNA binding"/>
    <property type="evidence" value="ECO:0007669"/>
    <property type="project" value="UniProtKB-UniRule"/>
</dbReference>
<comment type="function">
    <text evidence="4">Involved in the restart of stalled replication forks, which reloads the replicative helicase on sites other than the origin of replication; the PriA-PriB pathway is the major replication restart pathway. During primosome assembly it facilitates complex formation between PriA and DnaT on DNA; stabilizes PriA on DNA. Stimulates the DNA unwinding activity of PriA helicase.</text>
</comment>
<dbReference type="HAMAP" id="MF_00720">
    <property type="entry name" value="PriB"/>
    <property type="match status" value="1"/>
</dbReference>
<name>A0A318KQE2_9NEIS</name>
<evidence type="ECO:0000256" key="2">
    <source>
        <dbReference type="ARBA" id="ARBA00022705"/>
    </source>
</evidence>
<dbReference type="PIRSF" id="PIRSF003135">
    <property type="entry name" value="Primosomal_n"/>
    <property type="match status" value="1"/>
</dbReference>
<dbReference type="GO" id="GO:1990077">
    <property type="term" value="C:primosome complex"/>
    <property type="evidence" value="ECO:0007669"/>
    <property type="project" value="UniProtKB-UniRule"/>
</dbReference>
<protein>
    <recommendedName>
        <fullName evidence="4">Replication restart protein PriB</fullName>
    </recommendedName>
</protein>
<keyword evidence="3 4" id="KW-0238">DNA-binding</keyword>
<dbReference type="Proteomes" id="UP000247555">
    <property type="component" value="Unassembled WGS sequence"/>
</dbReference>
<evidence type="ECO:0000313" key="6">
    <source>
        <dbReference type="Proteomes" id="UP000247555"/>
    </source>
</evidence>
<dbReference type="NCBIfam" id="TIGR04418">
    <property type="entry name" value="PriB_gamma"/>
    <property type="match status" value="1"/>
</dbReference>
<keyword evidence="2 4" id="KW-0235">DNA replication</keyword>
<evidence type="ECO:0000256" key="4">
    <source>
        <dbReference type="HAMAP-Rule" id="MF_00720"/>
    </source>
</evidence>
<comment type="caution">
    <text evidence="5">The sequence shown here is derived from an EMBL/GenBank/DDBJ whole genome shotgun (WGS) entry which is preliminary data.</text>
</comment>
<keyword evidence="6" id="KW-1185">Reference proteome</keyword>
<dbReference type="InterPro" id="IPR012340">
    <property type="entry name" value="NA-bd_OB-fold"/>
</dbReference>
<organism evidence="5 6">
    <name type="scientific">Rivihabitans pingtungensis</name>
    <dbReference type="NCBI Taxonomy" id="1054498"/>
    <lineage>
        <taxon>Bacteria</taxon>
        <taxon>Pseudomonadati</taxon>
        <taxon>Pseudomonadota</taxon>
        <taxon>Betaproteobacteria</taxon>
        <taxon>Neisseriales</taxon>
        <taxon>Aquaspirillaceae</taxon>
        <taxon>Rivihabitans</taxon>
    </lineage>
</organism>
<keyword evidence="1 4" id="KW-0639">Primosome</keyword>
<proteinExistence type="inferred from homology"/>
<dbReference type="SUPFAM" id="SSF50249">
    <property type="entry name" value="Nucleic acid-binding proteins"/>
    <property type="match status" value="1"/>
</dbReference>
<dbReference type="Pfam" id="PF22657">
    <property type="entry name" value="SSB_1"/>
    <property type="match status" value="1"/>
</dbReference>
<comment type="subunit">
    <text evidence="4">Homodimer. Interacts with PriA and DnaT. Component of the replication restart primosome. Primosome assembly occurs via a 'hand-off' mechanism. PriA binds to replication forks, subsequently PriB then DnaT bind; DnaT then displaces ssDNA to generate the helicase loading substrate.</text>
</comment>
<evidence type="ECO:0000313" key="5">
    <source>
        <dbReference type="EMBL" id="PXX78782.1"/>
    </source>
</evidence>
<evidence type="ECO:0000256" key="1">
    <source>
        <dbReference type="ARBA" id="ARBA00022515"/>
    </source>
</evidence>
<accession>A0A318KQE2</accession>
<dbReference type="PROSITE" id="PS50935">
    <property type="entry name" value="SSB"/>
    <property type="match status" value="1"/>
</dbReference>
<dbReference type="InterPro" id="IPR023646">
    <property type="entry name" value="Prisomal_replication_PriB"/>
</dbReference>
<dbReference type="Gene3D" id="2.40.50.140">
    <property type="entry name" value="Nucleic acid-binding proteins"/>
    <property type="match status" value="1"/>
</dbReference>
<dbReference type="GO" id="GO:0006269">
    <property type="term" value="P:DNA replication, synthesis of primer"/>
    <property type="evidence" value="ECO:0007669"/>
    <property type="project" value="UniProtKB-KW"/>
</dbReference>
<dbReference type="AlphaFoldDB" id="A0A318KQE2"/>
<gene>
    <name evidence="4" type="primary">priB</name>
    <name evidence="5" type="ORF">DFR34_1095</name>
</gene>
<dbReference type="InterPro" id="IPR000424">
    <property type="entry name" value="Primosome_PriB/ssb"/>
</dbReference>
<sequence>MLPKPRPQPSNWLNQVALTGLARVTEALRYTPAGVPVLELTLEHGSRQSAGGFERDVRCVAPALLVGPSASELANRLDGRVITAHGFLAARSLRNPKLVLHIQHVEFEKGN</sequence>
<comment type="similarity">
    <text evidence="4">Belongs to the PriB family.</text>
</comment>
<dbReference type="RefSeq" id="WP_245906846.1">
    <property type="nucleotide sequence ID" value="NZ_QJKI01000009.1"/>
</dbReference>
<reference evidence="5 6" key="1">
    <citation type="submission" date="2018-05" db="EMBL/GenBank/DDBJ databases">
        <title>Genomic Encyclopedia of Type Strains, Phase IV (KMG-IV): sequencing the most valuable type-strain genomes for metagenomic binning, comparative biology and taxonomic classification.</title>
        <authorList>
            <person name="Goeker M."/>
        </authorList>
    </citation>
    <scope>NUCLEOTIDE SEQUENCE [LARGE SCALE GENOMIC DNA]</scope>
    <source>
        <strain evidence="5 6">DSM 29661</strain>
    </source>
</reference>
<evidence type="ECO:0000256" key="3">
    <source>
        <dbReference type="ARBA" id="ARBA00023125"/>
    </source>
</evidence>